<sequence>LDDIQHDGTYSAFRHFNIYPNPGLRVNNYGSVGLPLSTRDAESIARLCKQSPFGKGAETIVDTSVRKSWELDCGDFQCQNPAWAVFLDTLVAKTTQDLGVQVPSRAEQYKLLLYEEGAFFKAHKDSEKVPGMFGTLVVCLPSEHSGGEVHLAHNKKKRVMETALGSKFDLSTLAWYSDVQHEIKPIGSGYRLVMTYNLVQDLGMPRQTAAALDDSHDRLERLLHVWGKDFHYLDMFVYPLDHQYTDAGLSLKSLKGHDAVRGRYLQHLCT</sequence>
<accession>A0ACB6QLC1</accession>
<reference evidence="1" key="1">
    <citation type="journal article" date="2020" name="Stud. Mycol.">
        <title>101 Dothideomycetes genomes: a test case for predicting lifestyles and emergence of pathogens.</title>
        <authorList>
            <person name="Haridas S."/>
            <person name="Albert R."/>
            <person name="Binder M."/>
            <person name="Bloem J."/>
            <person name="Labutti K."/>
            <person name="Salamov A."/>
            <person name="Andreopoulos B."/>
            <person name="Baker S."/>
            <person name="Barry K."/>
            <person name="Bills G."/>
            <person name="Bluhm B."/>
            <person name="Cannon C."/>
            <person name="Castanera R."/>
            <person name="Culley D."/>
            <person name="Daum C."/>
            <person name="Ezra D."/>
            <person name="Gonzalez J."/>
            <person name="Henrissat B."/>
            <person name="Kuo A."/>
            <person name="Liang C."/>
            <person name="Lipzen A."/>
            <person name="Lutzoni F."/>
            <person name="Magnuson J."/>
            <person name="Mondo S."/>
            <person name="Nolan M."/>
            <person name="Ohm R."/>
            <person name="Pangilinan J."/>
            <person name="Park H.-J."/>
            <person name="Ramirez L."/>
            <person name="Alfaro M."/>
            <person name="Sun H."/>
            <person name="Tritt A."/>
            <person name="Yoshinaga Y."/>
            <person name="Zwiers L.-H."/>
            <person name="Turgeon B."/>
            <person name="Goodwin S."/>
            <person name="Spatafora J."/>
            <person name="Crous P."/>
            <person name="Grigoriev I."/>
        </authorList>
    </citation>
    <scope>NUCLEOTIDE SEQUENCE</scope>
    <source>
        <strain evidence="1">ATCC 200398</strain>
    </source>
</reference>
<dbReference type="Proteomes" id="UP000799755">
    <property type="component" value="Unassembled WGS sequence"/>
</dbReference>
<dbReference type="EMBL" id="MU003522">
    <property type="protein sequence ID" value="KAF2466925.1"/>
    <property type="molecule type" value="Genomic_DNA"/>
</dbReference>
<comment type="caution">
    <text evidence="1">The sequence shown here is derived from an EMBL/GenBank/DDBJ whole genome shotgun (WGS) entry which is preliminary data.</text>
</comment>
<organism evidence="1 2">
    <name type="scientific">Lindgomyces ingoldianus</name>
    <dbReference type="NCBI Taxonomy" id="673940"/>
    <lineage>
        <taxon>Eukaryota</taxon>
        <taxon>Fungi</taxon>
        <taxon>Dikarya</taxon>
        <taxon>Ascomycota</taxon>
        <taxon>Pezizomycotina</taxon>
        <taxon>Dothideomycetes</taxon>
        <taxon>Pleosporomycetidae</taxon>
        <taxon>Pleosporales</taxon>
        <taxon>Lindgomycetaceae</taxon>
        <taxon>Lindgomyces</taxon>
    </lineage>
</organism>
<keyword evidence="2" id="KW-1185">Reference proteome</keyword>
<feature type="non-terminal residue" evidence="1">
    <location>
        <position position="270"/>
    </location>
</feature>
<gene>
    <name evidence="1" type="ORF">BDR25DRAFT_195966</name>
</gene>
<protein>
    <submittedName>
        <fullName evidence="1">Uncharacterized protein</fullName>
    </submittedName>
</protein>
<evidence type="ECO:0000313" key="1">
    <source>
        <dbReference type="EMBL" id="KAF2466925.1"/>
    </source>
</evidence>
<proteinExistence type="predicted"/>
<evidence type="ECO:0000313" key="2">
    <source>
        <dbReference type="Proteomes" id="UP000799755"/>
    </source>
</evidence>
<name>A0ACB6QLC1_9PLEO</name>
<feature type="non-terminal residue" evidence="1">
    <location>
        <position position="1"/>
    </location>
</feature>